<dbReference type="GO" id="GO:0005975">
    <property type="term" value="P:carbohydrate metabolic process"/>
    <property type="evidence" value="ECO:0007669"/>
    <property type="project" value="InterPro"/>
</dbReference>
<sequence length="366" mass="39798">MSLPLKTATAIIVAGSLALSSCSSGGGGGSSSSTPPVQQPAPPPADPPPASEEPERPPVPAAAPDGPSHHPEGKGWNLVWSDEFDGDTLDDTKWIAEEACWGGGNDERQCYTKREDNVEVVNGLLRLVALEEEFTGRTYSIETNPDQEGERTQPYTSGKVRTLGGRGEWTYGRISIRAKLPAGQGTWPAFWMLGATETYGDTWPLYGEIDIMEAVNLGATCNECAGDVGENRTSSALHFGDLWPNNRFITDKTNLPGNVNPADGWHVWSVEWAEGIMHFFVDDVLHYTVRNHEWFVNSPAAAGNDNAPFDQPFYLILNLAVGGNLSEPFNDLGVDEDTYPNQLLVDWVRVYECADDRGKGLACLAE</sequence>
<comment type="similarity">
    <text evidence="1">Belongs to the glycosyl hydrolase 16 family.</text>
</comment>
<dbReference type="EMBL" id="JABFCX010000002">
    <property type="protein sequence ID" value="NNU15227.1"/>
    <property type="molecule type" value="Genomic_DNA"/>
</dbReference>
<dbReference type="InterPro" id="IPR050546">
    <property type="entry name" value="Glycosyl_Hydrlase_16"/>
</dbReference>
<dbReference type="PANTHER" id="PTHR10963:SF55">
    <property type="entry name" value="GLYCOSIDE HYDROLASE FAMILY 16 PROTEIN"/>
    <property type="match status" value="1"/>
</dbReference>
<name>A0A7Y3RJI0_9PROT</name>
<dbReference type="RefSeq" id="WP_173196545.1">
    <property type="nucleotide sequence ID" value="NZ_JABFCX010000002.1"/>
</dbReference>
<evidence type="ECO:0000313" key="5">
    <source>
        <dbReference type="EMBL" id="NNU15227.1"/>
    </source>
</evidence>
<comment type="caution">
    <text evidence="5">The sequence shown here is derived from an EMBL/GenBank/DDBJ whole genome shotgun (WGS) entry which is preliminary data.</text>
</comment>
<feature type="signal peptide" evidence="3">
    <location>
        <begin position="1"/>
        <end position="25"/>
    </location>
</feature>
<evidence type="ECO:0000259" key="4">
    <source>
        <dbReference type="PROSITE" id="PS51762"/>
    </source>
</evidence>
<evidence type="ECO:0000313" key="6">
    <source>
        <dbReference type="Proteomes" id="UP000536835"/>
    </source>
</evidence>
<dbReference type="Gene3D" id="2.60.120.200">
    <property type="match status" value="1"/>
</dbReference>
<dbReference type="InterPro" id="IPR013320">
    <property type="entry name" value="ConA-like_dom_sf"/>
</dbReference>
<feature type="region of interest" description="Disordered" evidence="2">
    <location>
        <begin position="19"/>
        <end position="82"/>
    </location>
</feature>
<proteinExistence type="inferred from homology"/>
<dbReference type="Proteomes" id="UP000536835">
    <property type="component" value="Unassembled WGS sequence"/>
</dbReference>
<dbReference type="PROSITE" id="PS51762">
    <property type="entry name" value="GH16_2"/>
    <property type="match status" value="1"/>
</dbReference>
<feature type="chain" id="PRO_5031467514" evidence="3">
    <location>
        <begin position="26"/>
        <end position="366"/>
    </location>
</feature>
<keyword evidence="6" id="KW-1185">Reference proteome</keyword>
<dbReference type="SUPFAM" id="SSF49899">
    <property type="entry name" value="Concanavalin A-like lectins/glucanases"/>
    <property type="match status" value="1"/>
</dbReference>
<protein>
    <submittedName>
        <fullName evidence="5">Glycoside hydrolase family 16 protein</fullName>
    </submittedName>
</protein>
<keyword evidence="3" id="KW-0732">Signal</keyword>
<dbReference type="Pfam" id="PF00722">
    <property type="entry name" value="Glyco_hydro_16"/>
    <property type="match status" value="1"/>
</dbReference>
<dbReference type="GO" id="GO:0004553">
    <property type="term" value="F:hydrolase activity, hydrolyzing O-glycosyl compounds"/>
    <property type="evidence" value="ECO:0007669"/>
    <property type="project" value="InterPro"/>
</dbReference>
<reference evidence="5 6" key="1">
    <citation type="submission" date="2020-05" db="EMBL/GenBank/DDBJ databases">
        <title>Parvularcula mediterraneae sp. nov., isolated from polypropylene straw from shallow seawater of the seashore of Laganas in Zakynthos island, Greece.</title>
        <authorList>
            <person name="Szabo I."/>
            <person name="Al-Omari J."/>
            <person name="Rado J."/>
            <person name="Szerdahelyi G.S."/>
        </authorList>
    </citation>
    <scope>NUCLEOTIDE SEQUENCE [LARGE SCALE GENOMIC DNA]</scope>
    <source>
        <strain evidence="5 6">ZS-1/3</strain>
    </source>
</reference>
<organism evidence="5 6">
    <name type="scientific">Parvularcula mediterranea</name>
    <dbReference type="NCBI Taxonomy" id="2732508"/>
    <lineage>
        <taxon>Bacteria</taxon>
        <taxon>Pseudomonadati</taxon>
        <taxon>Pseudomonadota</taxon>
        <taxon>Alphaproteobacteria</taxon>
        <taxon>Parvularculales</taxon>
        <taxon>Parvularculaceae</taxon>
        <taxon>Parvularcula</taxon>
    </lineage>
</organism>
<dbReference type="AlphaFoldDB" id="A0A7Y3RJI0"/>
<dbReference type="PROSITE" id="PS51257">
    <property type="entry name" value="PROKAR_LIPOPROTEIN"/>
    <property type="match status" value="1"/>
</dbReference>
<accession>A0A7Y3RJI0</accession>
<dbReference type="PANTHER" id="PTHR10963">
    <property type="entry name" value="GLYCOSYL HYDROLASE-RELATED"/>
    <property type="match status" value="1"/>
</dbReference>
<evidence type="ECO:0000256" key="1">
    <source>
        <dbReference type="ARBA" id="ARBA00006865"/>
    </source>
</evidence>
<dbReference type="CDD" id="cd08023">
    <property type="entry name" value="GH16_laminarinase_like"/>
    <property type="match status" value="1"/>
</dbReference>
<keyword evidence="5" id="KW-0378">Hydrolase</keyword>
<feature type="compositionally biased region" description="Pro residues" evidence="2">
    <location>
        <begin position="37"/>
        <end position="61"/>
    </location>
</feature>
<dbReference type="InterPro" id="IPR000757">
    <property type="entry name" value="Beta-glucanase-like"/>
</dbReference>
<evidence type="ECO:0000256" key="3">
    <source>
        <dbReference type="SAM" id="SignalP"/>
    </source>
</evidence>
<evidence type="ECO:0000256" key="2">
    <source>
        <dbReference type="SAM" id="MobiDB-lite"/>
    </source>
</evidence>
<feature type="domain" description="GH16" evidence="4">
    <location>
        <begin position="52"/>
        <end position="356"/>
    </location>
</feature>
<gene>
    <name evidence="5" type="ORF">HK107_02670</name>
</gene>